<sequence>MRVSSDRSASTSEADSIEDRIIVAALKQFEEFGIRKSTIEDIARRAGVDRVTVYRRVGSRDEVVRAVINRETTAVLADLAQIDDQYDTLDARIGATFATVLERARSHFFFARLLTLEPEYALPRMTTDGSATLSMAVFATLHSLKRAVADGLLEDAPDLAVRAETVVRIVHSFVLTPMAALPLDTREQIADFASRYLLPILTRKND</sequence>
<protein>
    <submittedName>
        <fullName evidence="4">TetR/AcrR family transcriptional regulator</fullName>
    </submittedName>
</protein>
<dbReference type="InterPro" id="IPR001647">
    <property type="entry name" value="HTH_TetR"/>
</dbReference>
<evidence type="ECO:0000313" key="5">
    <source>
        <dbReference type="Proteomes" id="UP000322244"/>
    </source>
</evidence>
<dbReference type="Pfam" id="PF00440">
    <property type="entry name" value="TetR_N"/>
    <property type="match status" value="1"/>
</dbReference>
<evidence type="ECO:0000313" key="4">
    <source>
        <dbReference type="EMBL" id="KAA0023161.1"/>
    </source>
</evidence>
<keyword evidence="1 2" id="KW-0238">DNA-binding</keyword>
<comment type="caution">
    <text evidence="4">The sequence shown here is derived from an EMBL/GenBank/DDBJ whole genome shotgun (WGS) entry which is preliminary data.</text>
</comment>
<dbReference type="InterPro" id="IPR050109">
    <property type="entry name" value="HTH-type_TetR-like_transc_reg"/>
</dbReference>
<dbReference type="PROSITE" id="PS50977">
    <property type="entry name" value="HTH_TETR_2"/>
    <property type="match status" value="1"/>
</dbReference>
<dbReference type="AlphaFoldDB" id="A0A5A7SFX9"/>
<dbReference type="GO" id="GO:0000976">
    <property type="term" value="F:transcription cis-regulatory region binding"/>
    <property type="evidence" value="ECO:0007669"/>
    <property type="project" value="TreeGrafter"/>
</dbReference>
<dbReference type="Proteomes" id="UP000322244">
    <property type="component" value="Unassembled WGS sequence"/>
</dbReference>
<dbReference type="GO" id="GO:0003700">
    <property type="term" value="F:DNA-binding transcription factor activity"/>
    <property type="evidence" value="ECO:0007669"/>
    <property type="project" value="TreeGrafter"/>
</dbReference>
<evidence type="ECO:0000256" key="1">
    <source>
        <dbReference type="ARBA" id="ARBA00023125"/>
    </source>
</evidence>
<dbReference type="EMBL" id="VLNY01000004">
    <property type="protein sequence ID" value="KAA0023161.1"/>
    <property type="molecule type" value="Genomic_DNA"/>
</dbReference>
<dbReference type="Gene3D" id="1.10.357.10">
    <property type="entry name" value="Tetracycline Repressor, domain 2"/>
    <property type="match status" value="1"/>
</dbReference>
<reference evidence="4 5" key="1">
    <citation type="submission" date="2019-07" db="EMBL/GenBank/DDBJ databases">
        <title>Rhodococcus cavernicolus sp. nov., isolated from a cave.</title>
        <authorList>
            <person name="Lee S.D."/>
        </authorList>
    </citation>
    <scope>NUCLEOTIDE SEQUENCE [LARGE SCALE GENOMIC DNA]</scope>
    <source>
        <strain evidence="4 5">C1-24</strain>
    </source>
</reference>
<dbReference type="PRINTS" id="PR00455">
    <property type="entry name" value="HTHTETR"/>
</dbReference>
<feature type="DNA-binding region" description="H-T-H motif" evidence="2">
    <location>
        <begin position="38"/>
        <end position="57"/>
    </location>
</feature>
<proteinExistence type="predicted"/>
<gene>
    <name evidence="4" type="ORF">FOY51_09880</name>
</gene>
<dbReference type="SUPFAM" id="SSF46689">
    <property type="entry name" value="Homeodomain-like"/>
    <property type="match status" value="1"/>
</dbReference>
<accession>A0A5A7SFX9</accession>
<evidence type="ECO:0000259" key="3">
    <source>
        <dbReference type="PROSITE" id="PS50977"/>
    </source>
</evidence>
<name>A0A5A7SFX9_9NOCA</name>
<dbReference type="PANTHER" id="PTHR30055:SF153">
    <property type="entry name" value="HTH-TYPE TRANSCRIPTIONAL REPRESSOR RV3405C"/>
    <property type="match status" value="1"/>
</dbReference>
<feature type="domain" description="HTH tetR-type" evidence="3">
    <location>
        <begin position="15"/>
        <end position="75"/>
    </location>
</feature>
<evidence type="ECO:0000256" key="2">
    <source>
        <dbReference type="PROSITE-ProRule" id="PRU00335"/>
    </source>
</evidence>
<dbReference type="PANTHER" id="PTHR30055">
    <property type="entry name" value="HTH-TYPE TRANSCRIPTIONAL REGULATOR RUTR"/>
    <property type="match status" value="1"/>
</dbReference>
<keyword evidence="5" id="KW-1185">Reference proteome</keyword>
<organism evidence="4 5">
    <name type="scientific">Antrihabitans cavernicola</name>
    <dbReference type="NCBI Taxonomy" id="2495913"/>
    <lineage>
        <taxon>Bacteria</taxon>
        <taxon>Bacillati</taxon>
        <taxon>Actinomycetota</taxon>
        <taxon>Actinomycetes</taxon>
        <taxon>Mycobacteriales</taxon>
        <taxon>Nocardiaceae</taxon>
        <taxon>Antrihabitans</taxon>
    </lineage>
</organism>
<dbReference type="InterPro" id="IPR009057">
    <property type="entry name" value="Homeodomain-like_sf"/>
</dbReference>
<dbReference type="OrthoDB" id="6077212at2"/>